<name>A0ABR4P9I9_9HELO</name>
<evidence type="ECO:0000259" key="2">
    <source>
        <dbReference type="Pfam" id="PF06110"/>
    </source>
</evidence>
<dbReference type="Gene3D" id="3.40.30.10">
    <property type="entry name" value="Glutaredoxin"/>
    <property type="match status" value="1"/>
</dbReference>
<dbReference type="PANTHER" id="PTHR12452">
    <property type="entry name" value="42-9-9 PROTEIN-RELATED"/>
    <property type="match status" value="1"/>
</dbReference>
<organism evidence="3 4">
    <name type="scientific">Phlyctema vagabunda</name>
    <dbReference type="NCBI Taxonomy" id="108571"/>
    <lineage>
        <taxon>Eukaryota</taxon>
        <taxon>Fungi</taxon>
        <taxon>Dikarya</taxon>
        <taxon>Ascomycota</taxon>
        <taxon>Pezizomycotina</taxon>
        <taxon>Leotiomycetes</taxon>
        <taxon>Helotiales</taxon>
        <taxon>Dermateaceae</taxon>
        <taxon>Phlyctema</taxon>
    </lineage>
</organism>
<keyword evidence="4" id="KW-1185">Reference proteome</keyword>
<dbReference type="InterPro" id="IPR045108">
    <property type="entry name" value="TXNDC17-like"/>
</dbReference>
<comment type="caution">
    <text evidence="3">The sequence shown here is derived from an EMBL/GenBank/DDBJ whole genome shotgun (WGS) entry which is preliminary data.</text>
</comment>
<evidence type="ECO:0000313" key="3">
    <source>
        <dbReference type="EMBL" id="KAL3419983.1"/>
    </source>
</evidence>
<evidence type="ECO:0000313" key="4">
    <source>
        <dbReference type="Proteomes" id="UP001629113"/>
    </source>
</evidence>
<gene>
    <name evidence="3" type="ORF">PVAG01_08482</name>
</gene>
<dbReference type="PANTHER" id="PTHR12452:SF0">
    <property type="entry name" value="THIOREDOXIN DOMAIN-CONTAINING PROTEIN 17"/>
    <property type="match status" value="1"/>
</dbReference>
<dbReference type="EMBL" id="JBFCZG010000007">
    <property type="protein sequence ID" value="KAL3419983.1"/>
    <property type="molecule type" value="Genomic_DNA"/>
</dbReference>
<dbReference type="InterPro" id="IPR010357">
    <property type="entry name" value="TXNDC17_dom"/>
</dbReference>
<evidence type="ECO:0000256" key="1">
    <source>
        <dbReference type="ARBA" id="ARBA00008987"/>
    </source>
</evidence>
<reference evidence="3 4" key="1">
    <citation type="submission" date="2024-06" db="EMBL/GenBank/DDBJ databases">
        <title>Complete genome of Phlyctema vagabunda strain 19-DSS-EL-015.</title>
        <authorList>
            <person name="Fiorenzani C."/>
        </authorList>
    </citation>
    <scope>NUCLEOTIDE SEQUENCE [LARGE SCALE GENOMIC DNA]</scope>
    <source>
        <strain evidence="3 4">19-DSS-EL-015</strain>
    </source>
</reference>
<proteinExistence type="inferred from homology"/>
<dbReference type="Proteomes" id="UP001629113">
    <property type="component" value="Unassembled WGS sequence"/>
</dbReference>
<feature type="domain" description="Thioredoxin" evidence="2">
    <location>
        <begin position="19"/>
        <end position="116"/>
    </location>
</feature>
<protein>
    <recommendedName>
        <fullName evidence="2">Thioredoxin domain-containing protein</fullName>
    </recommendedName>
</protein>
<dbReference type="SUPFAM" id="SSF52833">
    <property type="entry name" value="Thioredoxin-like"/>
    <property type="match status" value="1"/>
</dbReference>
<dbReference type="InterPro" id="IPR036249">
    <property type="entry name" value="Thioredoxin-like_sf"/>
</dbReference>
<accession>A0ABR4P9I9</accession>
<dbReference type="Pfam" id="PF06110">
    <property type="entry name" value="TXD17-like_Trx"/>
    <property type="match status" value="1"/>
</dbReference>
<comment type="similarity">
    <text evidence="1">Belongs to the thioredoxin family.</text>
</comment>
<sequence>MTLTISNESPAALAASLRATSSPAKPAYMIVYASLVNGRSWCPDCVRAEPLINEKFKDSADTVPIVYLERDAWRTQDNIWKQQPFAIPKLPTLVKATGDRDWEYLVEEDVYDQKKLDAFVGTASKK</sequence>